<dbReference type="Pfam" id="PF04397">
    <property type="entry name" value="LytTR"/>
    <property type="match status" value="1"/>
</dbReference>
<feature type="transmembrane region" description="Helical" evidence="2">
    <location>
        <begin position="136"/>
        <end position="158"/>
    </location>
</feature>
<dbReference type="AlphaFoldDB" id="A0A7W9FCR8"/>
<dbReference type="InterPro" id="IPR012379">
    <property type="entry name" value="LytTR_MHYE"/>
</dbReference>
<dbReference type="GO" id="GO:0003677">
    <property type="term" value="F:DNA binding"/>
    <property type="evidence" value="ECO:0007669"/>
    <property type="project" value="UniProtKB-KW"/>
</dbReference>
<dbReference type="EMBL" id="JACHOR010000001">
    <property type="protein sequence ID" value="MBB5744477.1"/>
    <property type="molecule type" value="Genomic_DNA"/>
</dbReference>
<keyword evidence="2" id="KW-0812">Transmembrane</keyword>
<dbReference type="SMART" id="SM00850">
    <property type="entry name" value="LytTR"/>
    <property type="match status" value="1"/>
</dbReference>
<dbReference type="PANTHER" id="PTHR37299">
    <property type="entry name" value="TRANSCRIPTIONAL REGULATOR-RELATED"/>
    <property type="match status" value="1"/>
</dbReference>
<sequence>MKTDRKPGVASRTSAGQGGGGVRPRPGDGHPSFVTSGGPFGMDGEPTGLLARLRRADTRDLALGWVVIAAVAVAVMTVNALTELNDNPVVASWEPWVWEVSSAVVVLSLLWLPWLTTRAAPPTDAWQRGWRLAVRFALIHLAAAAAYTLLHIAGFVMLRTWAYQVIQASPYDFGSVASGYLYEFRKDVLSYAAFVAVFWLSARLRISAEGPLRPVSFDIRDGGRIIRAPVDDILAVASAGNYVEFWLADGRRPLMRATLAAIEAELTGFNFVRAHRSWLVNASRVTGLSPDGSGDWTVELGTIRAPVSRRYPEALGRLKSQDHGDRMR</sequence>
<dbReference type="Proteomes" id="UP000545037">
    <property type="component" value="Unassembled WGS sequence"/>
</dbReference>
<organism evidence="4 5">
    <name type="scientific">Brevundimonas variabilis</name>
    <dbReference type="NCBI Taxonomy" id="74312"/>
    <lineage>
        <taxon>Bacteria</taxon>
        <taxon>Pseudomonadati</taxon>
        <taxon>Pseudomonadota</taxon>
        <taxon>Alphaproteobacteria</taxon>
        <taxon>Caulobacterales</taxon>
        <taxon>Caulobacteraceae</taxon>
        <taxon>Brevundimonas</taxon>
    </lineage>
</organism>
<feature type="transmembrane region" description="Helical" evidence="2">
    <location>
        <begin position="96"/>
        <end position="115"/>
    </location>
</feature>
<accession>A0A7W9FCR8</accession>
<keyword evidence="5" id="KW-1185">Reference proteome</keyword>
<dbReference type="InterPro" id="IPR007492">
    <property type="entry name" value="LytTR_DNA-bd_dom"/>
</dbReference>
<dbReference type="GO" id="GO:0000156">
    <property type="term" value="F:phosphorelay response regulator activity"/>
    <property type="evidence" value="ECO:0007669"/>
    <property type="project" value="InterPro"/>
</dbReference>
<keyword evidence="2" id="KW-0472">Membrane</keyword>
<protein>
    <submittedName>
        <fullName evidence="4">DNA-binding LytR/AlgR family response regulator</fullName>
    </submittedName>
</protein>
<feature type="domain" description="HTH LytTR-type" evidence="3">
    <location>
        <begin position="217"/>
        <end position="321"/>
    </location>
</feature>
<comment type="caution">
    <text evidence="4">The sequence shown here is derived from an EMBL/GenBank/DDBJ whole genome shotgun (WGS) entry which is preliminary data.</text>
</comment>
<reference evidence="4 5" key="1">
    <citation type="submission" date="2020-08" db="EMBL/GenBank/DDBJ databases">
        <title>Genomic Encyclopedia of Type Strains, Phase IV (KMG-IV): sequencing the most valuable type-strain genomes for metagenomic binning, comparative biology and taxonomic classification.</title>
        <authorList>
            <person name="Goeker M."/>
        </authorList>
    </citation>
    <scope>NUCLEOTIDE SEQUENCE [LARGE SCALE GENOMIC DNA]</scope>
    <source>
        <strain evidence="4 5">DSM 4737</strain>
    </source>
</reference>
<keyword evidence="4" id="KW-0238">DNA-binding</keyword>
<dbReference type="PROSITE" id="PS50930">
    <property type="entry name" value="HTH_LYTTR"/>
    <property type="match status" value="1"/>
</dbReference>
<keyword evidence="2" id="KW-1133">Transmembrane helix</keyword>
<evidence type="ECO:0000313" key="5">
    <source>
        <dbReference type="Proteomes" id="UP000545037"/>
    </source>
</evidence>
<evidence type="ECO:0000313" key="4">
    <source>
        <dbReference type="EMBL" id="MBB5744477.1"/>
    </source>
</evidence>
<dbReference type="PIRSF" id="PIRSF031767">
    <property type="entry name" value="MHYE_LytTR"/>
    <property type="match status" value="1"/>
</dbReference>
<dbReference type="InterPro" id="IPR046947">
    <property type="entry name" value="LytR-like"/>
</dbReference>
<evidence type="ECO:0000256" key="1">
    <source>
        <dbReference type="SAM" id="MobiDB-lite"/>
    </source>
</evidence>
<dbReference type="Gene3D" id="2.40.50.1020">
    <property type="entry name" value="LytTr DNA-binding domain"/>
    <property type="match status" value="1"/>
</dbReference>
<feature type="region of interest" description="Disordered" evidence="1">
    <location>
        <begin position="1"/>
        <end position="41"/>
    </location>
</feature>
<proteinExistence type="predicted"/>
<gene>
    <name evidence="4" type="ORF">GGR13_000049</name>
</gene>
<evidence type="ECO:0000256" key="2">
    <source>
        <dbReference type="SAM" id="Phobius"/>
    </source>
</evidence>
<dbReference type="PANTHER" id="PTHR37299:SF1">
    <property type="entry name" value="STAGE 0 SPORULATION PROTEIN A HOMOLOG"/>
    <property type="match status" value="1"/>
</dbReference>
<name>A0A7W9FCR8_9CAUL</name>
<feature type="transmembrane region" description="Helical" evidence="2">
    <location>
        <begin position="61"/>
        <end position="81"/>
    </location>
</feature>
<evidence type="ECO:0000259" key="3">
    <source>
        <dbReference type="PROSITE" id="PS50930"/>
    </source>
</evidence>